<proteinExistence type="predicted"/>
<evidence type="ECO:0000313" key="3">
    <source>
        <dbReference type="Proteomes" id="UP000635565"/>
    </source>
</evidence>
<keyword evidence="3" id="KW-1185">Reference proteome</keyword>
<comment type="caution">
    <text evidence="2">The sequence shown here is derived from an EMBL/GenBank/DDBJ whole genome shotgun (WGS) entry which is preliminary data.</text>
</comment>
<evidence type="ECO:0000256" key="1">
    <source>
        <dbReference type="SAM" id="Phobius"/>
    </source>
</evidence>
<accession>A0ABQ3V8S9</accession>
<organism evidence="2 3">
    <name type="scientific">Dictyobacter formicarum</name>
    <dbReference type="NCBI Taxonomy" id="2778368"/>
    <lineage>
        <taxon>Bacteria</taxon>
        <taxon>Bacillati</taxon>
        <taxon>Chloroflexota</taxon>
        <taxon>Ktedonobacteria</taxon>
        <taxon>Ktedonobacterales</taxon>
        <taxon>Dictyobacteraceae</taxon>
        <taxon>Dictyobacter</taxon>
    </lineage>
</organism>
<dbReference type="EMBL" id="BNJJ01000001">
    <property type="protein sequence ID" value="GHO82297.1"/>
    <property type="molecule type" value="Genomic_DNA"/>
</dbReference>
<dbReference type="Proteomes" id="UP000635565">
    <property type="component" value="Unassembled WGS sequence"/>
</dbReference>
<keyword evidence="1" id="KW-1133">Transmembrane helix</keyword>
<gene>
    <name evidence="2" type="ORF">KSZ_03030</name>
</gene>
<evidence type="ECO:0000313" key="2">
    <source>
        <dbReference type="EMBL" id="GHO82297.1"/>
    </source>
</evidence>
<sequence length="161" mass="18370">MSRKSTSQMRGFPQHKSEAKKELQEMWRQLELKPATLLHLQEILDVLGVGAASSITEALIRQKGKQGRLADTGKEWGTEVLRLLSLQGMRPHLIDVFRVVLETLFTWHFITLPSLTDEVLNNAVEIALAVLFLVIALVGICLHCWYARIRPTLKQRKVPHR</sequence>
<dbReference type="RefSeq" id="WP_201359990.1">
    <property type="nucleotide sequence ID" value="NZ_BNJJ01000001.1"/>
</dbReference>
<keyword evidence="1" id="KW-0812">Transmembrane</keyword>
<keyword evidence="1" id="KW-0472">Membrane</keyword>
<feature type="transmembrane region" description="Helical" evidence="1">
    <location>
        <begin position="92"/>
        <end position="110"/>
    </location>
</feature>
<protein>
    <submittedName>
        <fullName evidence="2">Uncharacterized protein</fullName>
    </submittedName>
</protein>
<name>A0ABQ3V8S9_9CHLR</name>
<reference evidence="2 3" key="1">
    <citation type="journal article" date="2021" name="Int. J. Syst. Evol. Microbiol.">
        <title>Reticulibacter mediterranei gen. nov., sp. nov., within the new family Reticulibacteraceae fam. nov., and Ktedonospora formicarum gen. nov., sp. nov., Ktedonobacter robiniae sp. nov., Dictyobacter formicarum sp. nov. and Dictyobacter arantiisoli sp. nov., belonging to the class Ktedonobacteria.</title>
        <authorList>
            <person name="Yabe S."/>
            <person name="Zheng Y."/>
            <person name="Wang C.M."/>
            <person name="Sakai Y."/>
            <person name="Abe K."/>
            <person name="Yokota A."/>
            <person name="Donadio S."/>
            <person name="Cavaletti L."/>
            <person name="Monciardini P."/>
        </authorList>
    </citation>
    <scope>NUCLEOTIDE SEQUENCE [LARGE SCALE GENOMIC DNA]</scope>
    <source>
        <strain evidence="2 3">SOSP1-9</strain>
    </source>
</reference>
<feature type="transmembrane region" description="Helical" evidence="1">
    <location>
        <begin position="126"/>
        <end position="147"/>
    </location>
</feature>